<proteinExistence type="predicted"/>
<dbReference type="AlphaFoldDB" id="D4J993"/>
<reference evidence="1 2" key="2">
    <citation type="submission" date="2010-03" db="EMBL/GenBank/DDBJ databases">
        <authorList>
            <person name="Pajon A."/>
        </authorList>
    </citation>
    <scope>NUCLEOTIDE SEQUENCE [LARGE SCALE GENOMIC DNA]</scope>
    <source>
        <strain evidence="1 2">GD/7</strain>
    </source>
</reference>
<reference evidence="1 2" key="1">
    <citation type="submission" date="2010-03" db="EMBL/GenBank/DDBJ databases">
        <title>The genome sequence of Coprococcus catus GD/7.</title>
        <authorList>
            <consortium name="metaHIT consortium -- http://www.metahit.eu/"/>
            <person name="Pajon A."/>
            <person name="Turner K."/>
            <person name="Parkhill J."/>
            <person name="Duncan S."/>
            <person name="Flint H."/>
        </authorList>
    </citation>
    <scope>NUCLEOTIDE SEQUENCE [LARGE SCALE GENOMIC DNA]</scope>
    <source>
        <strain evidence="1 2">GD/7</strain>
    </source>
</reference>
<dbReference type="Proteomes" id="UP000008798">
    <property type="component" value="Chromosome"/>
</dbReference>
<gene>
    <name evidence="1" type="ORF">CC1_22250</name>
</gene>
<accession>D4J993</accession>
<protein>
    <submittedName>
        <fullName evidence="1">Uncharacterized protein</fullName>
    </submittedName>
</protein>
<evidence type="ECO:0000313" key="2">
    <source>
        <dbReference type="Proteomes" id="UP000008798"/>
    </source>
</evidence>
<dbReference type="HOGENOM" id="CLU_2246056_0_0_9"/>
<dbReference type="EMBL" id="FP929038">
    <property type="protein sequence ID" value="CBK80914.1"/>
    <property type="molecule type" value="Genomic_DNA"/>
</dbReference>
<name>D4J993_9FIRM</name>
<organism evidence="1 2">
    <name type="scientific">Coprococcus catus GD/7</name>
    <dbReference type="NCBI Taxonomy" id="717962"/>
    <lineage>
        <taxon>Bacteria</taxon>
        <taxon>Bacillati</taxon>
        <taxon>Bacillota</taxon>
        <taxon>Clostridia</taxon>
        <taxon>Lachnospirales</taxon>
        <taxon>Lachnospiraceae</taxon>
        <taxon>Coprococcus</taxon>
    </lineage>
</organism>
<dbReference type="KEGG" id="cct:CC1_22250"/>
<dbReference type="PATRIC" id="fig|717962.3.peg.2132"/>
<evidence type="ECO:0000313" key="1">
    <source>
        <dbReference type="EMBL" id="CBK80914.1"/>
    </source>
</evidence>
<sequence>MILCFELTMPHANSWDNKWSGADSGHYIFKTSQAVSWKKKCQELDGKEWYYNWPDGWGATITANIVTAGEAAKLRKRNTGFCGYDWMVRDILAFGEIQER</sequence>